<dbReference type="Proteomes" id="UP000009234">
    <property type="component" value="Chromosome"/>
</dbReference>
<evidence type="ECO:0000259" key="3">
    <source>
        <dbReference type="Pfam" id="PF13439"/>
    </source>
</evidence>
<accession>F6DP38</accession>
<dbReference type="Pfam" id="PF13692">
    <property type="entry name" value="Glyco_trans_1_4"/>
    <property type="match status" value="2"/>
</dbReference>
<dbReference type="GO" id="GO:0009103">
    <property type="term" value="P:lipopolysaccharide biosynthetic process"/>
    <property type="evidence" value="ECO:0007669"/>
    <property type="project" value="TreeGrafter"/>
</dbReference>
<proteinExistence type="predicted"/>
<keyword evidence="5" id="KW-1185">Reference proteome</keyword>
<dbReference type="OrthoDB" id="9811902at2"/>
<dbReference type="KEGG" id="dru:Desru_3667"/>
<dbReference type="STRING" id="696281.Desru_3667"/>
<dbReference type="HOGENOM" id="CLU_005754_0_0_9"/>
<dbReference type="InterPro" id="IPR001296">
    <property type="entry name" value="Glyco_trans_1"/>
</dbReference>
<evidence type="ECO:0000313" key="4">
    <source>
        <dbReference type="EMBL" id="AEG61867.1"/>
    </source>
</evidence>
<reference evidence="5" key="1">
    <citation type="submission" date="2011-05" db="EMBL/GenBank/DDBJ databases">
        <title>Complete sequence of Desulfotomaculum ruminis DSM 2154.</title>
        <authorList>
            <person name="Lucas S."/>
            <person name="Copeland A."/>
            <person name="Lapidus A."/>
            <person name="Cheng J.-F."/>
            <person name="Goodwin L."/>
            <person name="Pitluck S."/>
            <person name="Lu M."/>
            <person name="Detter J.C."/>
            <person name="Han C."/>
            <person name="Tapia R."/>
            <person name="Land M."/>
            <person name="Hauser L."/>
            <person name="Kyrpides N."/>
            <person name="Ivanova N."/>
            <person name="Mikhailova N."/>
            <person name="Pagani I."/>
            <person name="Stams A.J.M."/>
            <person name="Plugge C.M."/>
            <person name="Muyzer G."/>
            <person name="Kuever J."/>
            <person name="Parshina S.N."/>
            <person name="Ivanova A.E."/>
            <person name="Nazina T.N."/>
            <person name="Brambilla E."/>
            <person name="Spring S."/>
            <person name="Klenk H.-P."/>
            <person name="Woyke T."/>
        </authorList>
    </citation>
    <scope>NUCLEOTIDE SEQUENCE [LARGE SCALE GENOMIC DNA]</scope>
    <source>
        <strain evidence="5">ATCC 23193 / DSM 2154 / NCIB 8452 / DL</strain>
    </source>
</reference>
<dbReference type="SUPFAM" id="SSF53756">
    <property type="entry name" value="UDP-Glycosyltransferase/glycogen phosphorylase"/>
    <property type="match status" value="3"/>
</dbReference>
<dbReference type="eggNOG" id="COG0438">
    <property type="taxonomic scope" value="Bacteria"/>
</dbReference>
<reference evidence="4 5" key="2">
    <citation type="journal article" date="2012" name="Stand. Genomic Sci.">
        <title>Complete genome sequence of the sulfate-reducing firmicute Desulfotomaculum ruminis type strain (DL(T)).</title>
        <authorList>
            <person name="Spring S."/>
            <person name="Visser M."/>
            <person name="Lu M."/>
            <person name="Copeland A."/>
            <person name="Lapidus A."/>
            <person name="Lucas S."/>
            <person name="Cheng J.F."/>
            <person name="Han C."/>
            <person name="Tapia R."/>
            <person name="Goodwin L.A."/>
            <person name="Pitluck S."/>
            <person name="Ivanova N."/>
            <person name="Land M."/>
            <person name="Hauser L."/>
            <person name="Larimer F."/>
            <person name="Rohde M."/>
            <person name="Goker M."/>
            <person name="Detter J.C."/>
            <person name="Kyrpides N.C."/>
            <person name="Woyke T."/>
            <person name="Schaap P.J."/>
            <person name="Plugge C.M."/>
            <person name="Muyzer G."/>
            <person name="Kuever J."/>
            <person name="Pereira I.A."/>
            <person name="Parshina S.N."/>
            <person name="Bernier-Latmani R."/>
            <person name="Stams A.J."/>
            <person name="Klenk H.P."/>
        </authorList>
    </citation>
    <scope>NUCLEOTIDE SEQUENCE [LARGE SCALE GENOMIC DNA]</scope>
    <source>
        <strain evidence="5">ATCC 23193 / DSM 2154 / NCIB 8452 / DL</strain>
    </source>
</reference>
<dbReference type="PANTHER" id="PTHR46401">
    <property type="entry name" value="GLYCOSYLTRANSFERASE WBBK-RELATED"/>
    <property type="match status" value="1"/>
</dbReference>
<dbReference type="EMBL" id="CP002780">
    <property type="protein sequence ID" value="AEG61867.1"/>
    <property type="molecule type" value="Genomic_DNA"/>
</dbReference>
<feature type="domain" description="Glycosyltransferase subfamily 4-like N-terminal" evidence="3">
    <location>
        <begin position="19"/>
        <end position="209"/>
    </location>
</feature>
<gene>
    <name evidence="4" type="ordered locus">Desru_3667</name>
</gene>
<evidence type="ECO:0000313" key="5">
    <source>
        <dbReference type="Proteomes" id="UP000009234"/>
    </source>
</evidence>
<sequence length="1346" mass="154456">MRKILVLNFFPAFFPPASGGELRYYNMYHHLSKYHDITLLSPTYSDHKHECVTHSDTFREYRIPKEPIYNQIYMELMKEKICSEVSALSCAISADYPNKYHEYYHKLYKDADIIIHESPYMLNYDVFWGLDGKPRVYNSYNYETKLVEQMWKGENAPKYVKYIAALEKKLCQKANIVFATSEEEKAAFINDFDIEERKVFIAPNGINTNELNRASNVNNNPKRAFFIGSGHPPNIEAVDFIINNLADANKDIDFYIAGSCCTPLADRPQNSNIKLLGRVLDEDKKKLFESVDIAINPMFSGAGTNLKTLEFLASGIPMISTSVGVRGIEIENNTHFVLADTENFNKKIRHLLSDKELLKNISENGKKYVEEHFSWATIASHVNSVIEKITPLNIRKTIIVLNDFEAANPSAGGEIRMHYIYRYLSNKYNVILLCLNETEKTTVTNITQNFWQISVPKTSEHMNEQRRLNSKYYVSSNDIVASYMCTRNELLVGIFDNLYKFSNLIILSHPYMARLVEDINTMPIIYESYNYETKLKNKILKDHPDFNFLMEKVKETEILACEKSKIIITVADEEREIFKQRYPNKKVFTIRNGVEIKDKEYLNINFNEIRKTFSGYPVATFLGSGHMPNVESAQFIINELSSKMPDFYFCIIGSVCDAVSHLRIPDNVILFGRLKESHKDALISVSDIFLNPVFSGAGSNLKIADAFAKKIPVVSTAFGTRGYNIEHKKKVIIAEPQDFATAIRSLYDDKELQRTITENAYKYTCKEINWQSLAYKFKDIIEAEILKSNRKKLLIVTYRFTEPTLGGAEVYLMNLLKGLDASGNFDIDICTFDVKEIYNKYHFGAELTFDNSVAFSDDLKNTGVFKFSTDILKDNEMLENSRVIYKSWYLDSIEISQKFVQKYDRSLLMGGFNYPEKYGNGYSIWTSDNVLLFVKQAKTATLKFYSPIKNKINVLIDNEHHREFQINGHGEIRINLAKPNSVINLKLKSLFIDPSDPRQLGINITAILLDNQELNLDYDYKQFLKEYYLDDYISALIANARIRDNSIDQLFFKTRGPISEQLEYWLDSNISKYDVVLGQGVPFSTSVLTSKYAKKYSKPFALLPHYHMEDEYYHWNMYYEAFNSANIVFAAPDISKKMFFDKIGVNSKVIPGGAIHLHEYNVKSNKDFKNLYKSDLPFILVLGRKSGAKNYKCVINAIDEINKDKYICNLVMIGKDEDGYVITSNNVVYLGMQSRNVVLSALSECAFLVTMSSSESFGIIILEAWASSKAVIVNENCAAYTELVQDNVNGMYANKDNLARKIGYLLSNKSIANQMAEYGRKKINDYTWQGLSDKVNDLLLGLREDG</sequence>
<keyword evidence="1 4" id="KW-0808">Transferase</keyword>
<dbReference type="Gene3D" id="3.40.50.2000">
    <property type="entry name" value="Glycogen Phosphorylase B"/>
    <property type="match status" value="5"/>
</dbReference>
<name>F6DP38_DESRL</name>
<dbReference type="CDD" id="cd03801">
    <property type="entry name" value="GT4_PimA-like"/>
    <property type="match status" value="3"/>
</dbReference>
<dbReference type="PANTHER" id="PTHR46401:SF2">
    <property type="entry name" value="GLYCOSYLTRANSFERASE WBBK-RELATED"/>
    <property type="match status" value="1"/>
</dbReference>
<dbReference type="RefSeq" id="WP_013843613.1">
    <property type="nucleotide sequence ID" value="NC_015589.1"/>
</dbReference>
<evidence type="ECO:0000259" key="2">
    <source>
        <dbReference type="Pfam" id="PF00534"/>
    </source>
</evidence>
<evidence type="ECO:0000256" key="1">
    <source>
        <dbReference type="ARBA" id="ARBA00022679"/>
    </source>
</evidence>
<dbReference type="InterPro" id="IPR028098">
    <property type="entry name" value="Glyco_trans_4-like_N"/>
</dbReference>
<organism evidence="4 5">
    <name type="scientific">Desulforamulus ruminis (strain ATCC 23193 / DSM 2154 / NCIMB 8452 / DL)</name>
    <name type="common">Desulfotomaculum ruminis</name>
    <dbReference type="NCBI Taxonomy" id="696281"/>
    <lineage>
        <taxon>Bacteria</taxon>
        <taxon>Bacillati</taxon>
        <taxon>Bacillota</taxon>
        <taxon>Clostridia</taxon>
        <taxon>Eubacteriales</taxon>
        <taxon>Peptococcaceae</taxon>
        <taxon>Desulforamulus</taxon>
    </lineage>
</organism>
<dbReference type="GO" id="GO:0016757">
    <property type="term" value="F:glycosyltransferase activity"/>
    <property type="evidence" value="ECO:0007669"/>
    <property type="project" value="InterPro"/>
</dbReference>
<dbReference type="Pfam" id="PF13439">
    <property type="entry name" value="Glyco_transf_4"/>
    <property type="match status" value="1"/>
</dbReference>
<protein>
    <submittedName>
        <fullName evidence="4">Glycosyl transferase group 1</fullName>
    </submittedName>
</protein>
<dbReference type="Pfam" id="PF00534">
    <property type="entry name" value="Glycos_transf_1"/>
    <property type="match status" value="1"/>
</dbReference>
<feature type="domain" description="Glycosyl transferase family 1" evidence="2">
    <location>
        <begin position="1164"/>
        <end position="1321"/>
    </location>
</feature>